<dbReference type="InterPro" id="IPR038157">
    <property type="entry name" value="FeoA_core_dom"/>
</dbReference>
<dbReference type="GO" id="GO:0003677">
    <property type="term" value="F:DNA binding"/>
    <property type="evidence" value="ECO:0007669"/>
    <property type="project" value="UniProtKB-KW"/>
</dbReference>
<dbReference type="FunFam" id="1.10.60.10:FF:000004">
    <property type="entry name" value="DtxR family transcriptional regulator"/>
    <property type="match status" value="1"/>
</dbReference>
<dbReference type="SMART" id="SM00899">
    <property type="entry name" value="FeoA"/>
    <property type="match status" value="1"/>
</dbReference>
<sequence>MNDAPRPHLTRSVEDYLKAVYSLTEREESASTSALAEALNVQPASVTGMVKRLAECGYLEHARYHGAKLTESGSREALRIIRRHRILETYLYTHLGYSWDDVHQEAERLEHAASDALIDRMAAILEHPSHDPHGAPIPTPSGEIERFESVTLNEVALGLAVQIRSVPDEDPARLRYLETLGLVPGARITVRERAPFDGPTTVSVETRVNAEVIGSDLADGIFVAPVPAG</sequence>
<dbReference type="PANTHER" id="PTHR33238">
    <property type="entry name" value="IRON (METAL) DEPENDENT REPRESSOR, DTXR FAMILY"/>
    <property type="match status" value="1"/>
</dbReference>
<dbReference type="Gene3D" id="1.10.60.10">
    <property type="entry name" value="Iron dependent repressor, metal binding and dimerisation domain"/>
    <property type="match status" value="1"/>
</dbReference>
<evidence type="ECO:0000256" key="8">
    <source>
        <dbReference type="ARBA" id="ARBA00023125"/>
    </source>
</evidence>
<organism evidence="14">
    <name type="scientific">marine metagenome</name>
    <dbReference type="NCBI Taxonomy" id="408172"/>
    <lineage>
        <taxon>unclassified sequences</taxon>
        <taxon>metagenomes</taxon>
        <taxon>ecological metagenomes</taxon>
    </lineage>
</organism>
<dbReference type="InterPro" id="IPR022687">
    <property type="entry name" value="HTH_DTXR"/>
</dbReference>
<evidence type="ECO:0000256" key="1">
    <source>
        <dbReference type="ARBA" id="ARBA00004496"/>
    </source>
</evidence>
<dbReference type="PANTHER" id="PTHR33238:SF11">
    <property type="entry name" value="TRANSCRIPTIONAL REGULATOR MNTR"/>
    <property type="match status" value="1"/>
</dbReference>
<accession>A0A381Q1L0</accession>
<evidence type="ECO:0000256" key="7">
    <source>
        <dbReference type="ARBA" id="ARBA00023015"/>
    </source>
</evidence>
<dbReference type="InterPro" id="IPR022689">
    <property type="entry name" value="Iron_dep_repressor"/>
</dbReference>
<dbReference type="PROSITE" id="PS50944">
    <property type="entry name" value="HTH_DTXR"/>
    <property type="match status" value="1"/>
</dbReference>
<keyword evidence="11" id="KW-0464">Manganese</keyword>
<keyword evidence="9" id="KW-0010">Activator</keyword>
<dbReference type="GO" id="GO:0005737">
    <property type="term" value="C:cytoplasm"/>
    <property type="evidence" value="ECO:0007669"/>
    <property type="project" value="UniProtKB-SubCell"/>
</dbReference>
<dbReference type="Pfam" id="PF02742">
    <property type="entry name" value="Fe_dep_repr_C"/>
    <property type="match status" value="1"/>
</dbReference>
<gene>
    <name evidence="14" type="ORF">METZ01_LOCUS26090</name>
</gene>
<keyword evidence="8" id="KW-0238">DNA-binding</keyword>
<comment type="similarity">
    <text evidence="2">Belongs to the DtxR/MntR family.</text>
</comment>
<dbReference type="InterPro" id="IPR050536">
    <property type="entry name" value="DtxR_MntR_Metal-Reg"/>
</dbReference>
<dbReference type="Gene3D" id="2.30.30.90">
    <property type="match status" value="1"/>
</dbReference>
<keyword evidence="10" id="KW-0804">Transcription</keyword>
<keyword evidence="5" id="KW-0678">Repressor</keyword>
<dbReference type="Pfam" id="PF01325">
    <property type="entry name" value="Fe_dep_repress"/>
    <property type="match status" value="1"/>
</dbReference>
<comment type="subunit">
    <text evidence="3">Homodimer.</text>
</comment>
<dbReference type="GO" id="GO:0046983">
    <property type="term" value="F:protein dimerization activity"/>
    <property type="evidence" value="ECO:0007669"/>
    <property type="project" value="InterPro"/>
</dbReference>
<protein>
    <recommendedName>
        <fullName evidence="12">Manganese transport regulator</fullName>
    </recommendedName>
</protein>
<dbReference type="InterPro" id="IPR036421">
    <property type="entry name" value="Fe_dep_repressor_sf"/>
</dbReference>
<keyword evidence="6" id="KW-0408">Iron</keyword>
<dbReference type="InterPro" id="IPR001367">
    <property type="entry name" value="Fe_dep_repressor"/>
</dbReference>
<evidence type="ECO:0000256" key="10">
    <source>
        <dbReference type="ARBA" id="ARBA00023163"/>
    </source>
</evidence>
<evidence type="ECO:0000313" key="14">
    <source>
        <dbReference type="EMBL" id="SUZ73236.1"/>
    </source>
</evidence>
<evidence type="ECO:0000256" key="12">
    <source>
        <dbReference type="ARBA" id="ARBA00032593"/>
    </source>
</evidence>
<dbReference type="AlphaFoldDB" id="A0A381Q1L0"/>
<dbReference type="SUPFAM" id="SSF46785">
    <property type="entry name" value="Winged helix' DNA-binding domain"/>
    <property type="match status" value="1"/>
</dbReference>
<keyword evidence="4" id="KW-0963">Cytoplasm</keyword>
<evidence type="ECO:0000256" key="5">
    <source>
        <dbReference type="ARBA" id="ARBA00022491"/>
    </source>
</evidence>
<evidence type="ECO:0000256" key="6">
    <source>
        <dbReference type="ARBA" id="ARBA00023004"/>
    </source>
</evidence>
<reference evidence="14" key="1">
    <citation type="submission" date="2018-05" db="EMBL/GenBank/DDBJ databases">
        <authorList>
            <person name="Lanie J.A."/>
            <person name="Ng W.-L."/>
            <person name="Kazmierczak K.M."/>
            <person name="Andrzejewski T.M."/>
            <person name="Davidsen T.M."/>
            <person name="Wayne K.J."/>
            <person name="Tettelin H."/>
            <person name="Glass J.I."/>
            <person name="Rusch D."/>
            <person name="Podicherti R."/>
            <person name="Tsui H.-C.T."/>
            <person name="Winkler M.E."/>
        </authorList>
    </citation>
    <scope>NUCLEOTIDE SEQUENCE</scope>
</reference>
<evidence type="ECO:0000256" key="3">
    <source>
        <dbReference type="ARBA" id="ARBA00011738"/>
    </source>
</evidence>
<dbReference type="InterPro" id="IPR007167">
    <property type="entry name" value="Fe-transptr_FeoA-like"/>
</dbReference>
<dbReference type="SUPFAM" id="SSF47979">
    <property type="entry name" value="Iron-dependent repressor protein, dimerization domain"/>
    <property type="match status" value="1"/>
</dbReference>
<evidence type="ECO:0000256" key="11">
    <source>
        <dbReference type="ARBA" id="ARBA00023211"/>
    </source>
</evidence>
<evidence type="ECO:0000256" key="9">
    <source>
        <dbReference type="ARBA" id="ARBA00023159"/>
    </source>
</evidence>
<dbReference type="SMART" id="SM00529">
    <property type="entry name" value="HTH_DTXR"/>
    <property type="match status" value="1"/>
</dbReference>
<proteinExistence type="inferred from homology"/>
<evidence type="ECO:0000256" key="2">
    <source>
        <dbReference type="ARBA" id="ARBA00007871"/>
    </source>
</evidence>
<feature type="domain" description="HTH dtxR-type" evidence="13">
    <location>
        <begin position="9"/>
        <end position="70"/>
    </location>
</feature>
<dbReference type="GO" id="GO:0003700">
    <property type="term" value="F:DNA-binding transcription factor activity"/>
    <property type="evidence" value="ECO:0007669"/>
    <property type="project" value="InterPro"/>
</dbReference>
<dbReference type="InterPro" id="IPR036388">
    <property type="entry name" value="WH-like_DNA-bd_sf"/>
</dbReference>
<dbReference type="EMBL" id="UINC01001172">
    <property type="protein sequence ID" value="SUZ73236.1"/>
    <property type="molecule type" value="Genomic_DNA"/>
</dbReference>
<dbReference type="GO" id="GO:0046914">
    <property type="term" value="F:transition metal ion binding"/>
    <property type="evidence" value="ECO:0007669"/>
    <property type="project" value="InterPro"/>
</dbReference>
<dbReference type="InterPro" id="IPR008988">
    <property type="entry name" value="Transcriptional_repressor_C"/>
</dbReference>
<evidence type="ECO:0000256" key="4">
    <source>
        <dbReference type="ARBA" id="ARBA00022490"/>
    </source>
</evidence>
<dbReference type="Gene3D" id="1.10.10.10">
    <property type="entry name" value="Winged helix-like DNA-binding domain superfamily/Winged helix DNA-binding domain"/>
    <property type="match status" value="1"/>
</dbReference>
<evidence type="ECO:0000259" key="13">
    <source>
        <dbReference type="PROSITE" id="PS50944"/>
    </source>
</evidence>
<keyword evidence="7" id="KW-0805">Transcription regulation</keyword>
<dbReference type="InterPro" id="IPR036390">
    <property type="entry name" value="WH_DNA-bd_sf"/>
</dbReference>
<dbReference type="SUPFAM" id="SSF50037">
    <property type="entry name" value="C-terminal domain of transcriptional repressors"/>
    <property type="match status" value="1"/>
</dbReference>
<comment type="subcellular location">
    <subcellularLocation>
        <location evidence="1">Cytoplasm</location>
    </subcellularLocation>
</comment>
<name>A0A381Q1L0_9ZZZZ</name>
<dbReference type="Pfam" id="PF04023">
    <property type="entry name" value="FeoA"/>
    <property type="match status" value="1"/>
</dbReference>